<evidence type="ECO:0000313" key="4">
    <source>
        <dbReference type="Proteomes" id="UP001515480"/>
    </source>
</evidence>
<feature type="signal peptide" evidence="2">
    <location>
        <begin position="1"/>
        <end position="15"/>
    </location>
</feature>
<comment type="caution">
    <text evidence="3">The sequence shown here is derived from an EMBL/GenBank/DDBJ whole genome shotgun (WGS) entry which is preliminary data.</text>
</comment>
<dbReference type="AlphaFoldDB" id="A0AB34J527"/>
<dbReference type="Gene3D" id="2.40.160.200">
    <property type="entry name" value="LURP1-related"/>
    <property type="match status" value="1"/>
</dbReference>
<protein>
    <recommendedName>
        <fullName evidence="5">Phospholipid scramblase</fullName>
    </recommendedName>
</protein>
<keyword evidence="2" id="KW-0732">Signal</keyword>
<dbReference type="InterPro" id="IPR025659">
    <property type="entry name" value="Tubby-like_C"/>
</dbReference>
<organism evidence="3 4">
    <name type="scientific">Prymnesium parvum</name>
    <name type="common">Toxic golden alga</name>
    <dbReference type="NCBI Taxonomy" id="97485"/>
    <lineage>
        <taxon>Eukaryota</taxon>
        <taxon>Haptista</taxon>
        <taxon>Haptophyta</taxon>
        <taxon>Prymnesiophyceae</taxon>
        <taxon>Prymnesiales</taxon>
        <taxon>Prymnesiaceae</taxon>
        <taxon>Prymnesium</taxon>
    </lineage>
</organism>
<dbReference type="InterPro" id="IPR038595">
    <property type="entry name" value="LOR_sf"/>
</dbReference>
<dbReference type="InterPro" id="IPR007612">
    <property type="entry name" value="LOR"/>
</dbReference>
<accession>A0AB34J527</accession>
<evidence type="ECO:0008006" key="5">
    <source>
        <dbReference type="Google" id="ProtNLM"/>
    </source>
</evidence>
<evidence type="ECO:0000256" key="2">
    <source>
        <dbReference type="SAM" id="SignalP"/>
    </source>
</evidence>
<comment type="similarity">
    <text evidence="1">Belongs to the LOR family.</text>
</comment>
<dbReference type="PANTHER" id="PTHR31087:SF161">
    <property type="entry name" value="TUBBY C 2 FAMILY PROTEIN"/>
    <property type="match status" value="1"/>
</dbReference>
<feature type="chain" id="PRO_5044266325" description="Phospholipid scramblase" evidence="2">
    <location>
        <begin position="16"/>
        <end position="248"/>
    </location>
</feature>
<name>A0AB34J527_PRYPA</name>
<dbReference type="Proteomes" id="UP001515480">
    <property type="component" value="Unassembled WGS sequence"/>
</dbReference>
<gene>
    <name evidence="3" type="ORF">AB1Y20_006117</name>
</gene>
<evidence type="ECO:0000256" key="1">
    <source>
        <dbReference type="ARBA" id="ARBA00005437"/>
    </source>
</evidence>
<keyword evidence="4" id="KW-1185">Reference proteome</keyword>
<dbReference type="EMBL" id="JBGBPQ010000014">
    <property type="protein sequence ID" value="KAL1511312.1"/>
    <property type="molecule type" value="Genomic_DNA"/>
</dbReference>
<proteinExistence type="inferred from homology"/>
<evidence type="ECO:0000313" key="3">
    <source>
        <dbReference type="EMBL" id="KAL1511312.1"/>
    </source>
</evidence>
<reference evidence="3 4" key="1">
    <citation type="journal article" date="2024" name="Science">
        <title>Giant polyketide synthase enzymes in the biosynthesis of giant marine polyether toxins.</title>
        <authorList>
            <person name="Fallon T.R."/>
            <person name="Shende V.V."/>
            <person name="Wierzbicki I.H."/>
            <person name="Pendleton A.L."/>
            <person name="Watervoot N.F."/>
            <person name="Auber R.P."/>
            <person name="Gonzalez D.J."/>
            <person name="Wisecaver J.H."/>
            <person name="Moore B.S."/>
        </authorList>
    </citation>
    <scope>NUCLEOTIDE SEQUENCE [LARGE SCALE GENOMIC DNA]</scope>
    <source>
        <strain evidence="3 4">12B1</strain>
    </source>
</reference>
<dbReference type="SUPFAM" id="SSF54518">
    <property type="entry name" value="Tubby C-terminal domain-like"/>
    <property type="match status" value="1"/>
</dbReference>
<sequence>MLPLALLRTLACLSAIRSPPAPRGVRHAASRHASAQMNLFADLFDDGRLKAQKPYERPLLPALVRDRAASYVLKESMFSFSGEEFTVRDTEGNTVLRVEGANVNLGGFVIDKLGFKDSAGNKFMSVERRILAATTCYDIYNPSGECVAKVDREMFSATPVYKFFYEGDANPFPDFKAEGSFSSRMYTFYAGLGDKIARVNRGEEAFRDVDTYQVEVAAGVDAAAVLAMAVIIDEDHDESDDKRLREGQ</sequence>
<dbReference type="PANTHER" id="PTHR31087">
    <property type="match status" value="1"/>
</dbReference>
<dbReference type="Pfam" id="PF04525">
    <property type="entry name" value="LOR"/>
    <property type="match status" value="1"/>
</dbReference>